<evidence type="ECO:0000256" key="2">
    <source>
        <dbReference type="ARBA" id="ARBA00023242"/>
    </source>
</evidence>
<dbReference type="SUPFAM" id="SSF54928">
    <property type="entry name" value="RNA-binding domain, RBD"/>
    <property type="match status" value="1"/>
</dbReference>
<feature type="compositionally biased region" description="Basic and acidic residues" evidence="4">
    <location>
        <begin position="113"/>
        <end position="125"/>
    </location>
</feature>
<evidence type="ECO:0000256" key="3">
    <source>
        <dbReference type="PROSITE-ProRule" id="PRU00176"/>
    </source>
</evidence>
<dbReference type="GO" id="GO:0003723">
    <property type="term" value="F:RNA binding"/>
    <property type="evidence" value="ECO:0007669"/>
    <property type="project" value="UniProtKB-UniRule"/>
</dbReference>
<name>E4XE45_OIKDI</name>
<gene>
    <name evidence="6" type="ORF">GSOID_T00008448001</name>
</gene>
<feature type="compositionally biased region" description="Gly residues" evidence="4">
    <location>
        <begin position="81"/>
        <end position="95"/>
    </location>
</feature>
<evidence type="ECO:0000313" key="7">
    <source>
        <dbReference type="Proteomes" id="UP000001307"/>
    </source>
</evidence>
<dbReference type="AlphaFoldDB" id="E4XE45"/>
<keyword evidence="3" id="KW-0694">RNA-binding</keyword>
<keyword evidence="7" id="KW-1185">Reference proteome</keyword>
<dbReference type="OrthoDB" id="1875751at2759"/>
<dbReference type="GO" id="GO:0010468">
    <property type="term" value="P:regulation of gene expression"/>
    <property type="evidence" value="ECO:0007669"/>
    <property type="project" value="TreeGrafter"/>
</dbReference>
<evidence type="ECO:0000313" key="6">
    <source>
        <dbReference type="EMBL" id="CBY19435.1"/>
    </source>
</evidence>
<dbReference type="InParanoid" id="E4XE45"/>
<accession>E4XE45</accession>
<reference evidence="6 7" key="1">
    <citation type="journal article" date="2010" name="Science">
        <title>Plasticity of animal genome architecture unmasked by rapid evolution of a pelagic tunicate.</title>
        <authorList>
            <person name="Denoeud F."/>
            <person name="Henriet S."/>
            <person name="Mungpakdee S."/>
            <person name="Aury J.M."/>
            <person name="Da Silva C."/>
            <person name="Brinkmann H."/>
            <person name="Mikhaleva J."/>
            <person name="Olsen L.C."/>
            <person name="Jubin C."/>
            <person name="Canestro C."/>
            <person name="Bouquet J.M."/>
            <person name="Danks G."/>
            <person name="Poulain J."/>
            <person name="Campsteijn C."/>
            <person name="Adamski M."/>
            <person name="Cross I."/>
            <person name="Yadetie F."/>
            <person name="Muffato M."/>
            <person name="Louis A."/>
            <person name="Butcher S."/>
            <person name="Tsagkogeorga G."/>
            <person name="Konrad A."/>
            <person name="Singh S."/>
            <person name="Jensen M.F."/>
            <person name="Cong E.H."/>
            <person name="Eikeseth-Otteraa H."/>
            <person name="Noel B."/>
            <person name="Anthouard V."/>
            <person name="Porcel B.M."/>
            <person name="Kachouri-Lafond R."/>
            <person name="Nishino A."/>
            <person name="Ugolini M."/>
            <person name="Chourrout P."/>
            <person name="Nishida H."/>
            <person name="Aasland R."/>
            <person name="Huzurbazar S."/>
            <person name="Westhof E."/>
            <person name="Delsuc F."/>
            <person name="Lehrach H."/>
            <person name="Reinhardt R."/>
            <person name="Weissenbach J."/>
            <person name="Roy S.W."/>
            <person name="Artiguenave F."/>
            <person name="Postlethwait J.H."/>
            <person name="Manak J.R."/>
            <person name="Thompson E.M."/>
            <person name="Jaillon O."/>
            <person name="Du Pasquier L."/>
            <person name="Boudinot P."/>
            <person name="Liberles D.A."/>
            <person name="Volff J.N."/>
            <person name="Philippe H."/>
            <person name="Lenhard B."/>
            <person name="Roest Crollius H."/>
            <person name="Wincker P."/>
            <person name="Chourrout D."/>
        </authorList>
    </citation>
    <scope>NUCLEOTIDE SEQUENCE [LARGE SCALE GENOMIC DNA]</scope>
</reference>
<protein>
    <recommendedName>
        <fullName evidence="5">RRM domain-containing protein</fullName>
    </recommendedName>
</protein>
<dbReference type="Proteomes" id="UP000001307">
    <property type="component" value="Unassembled WGS sequence"/>
</dbReference>
<dbReference type="GO" id="GO:0005654">
    <property type="term" value="C:nucleoplasm"/>
    <property type="evidence" value="ECO:0007669"/>
    <property type="project" value="TreeGrafter"/>
</dbReference>
<dbReference type="InterPro" id="IPR035979">
    <property type="entry name" value="RBD_domain_sf"/>
</dbReference>
<dbReference type="InterPro" id="IPR000504">
    <property type="entry name" value="RRM_dom"/>
</dbReference>
<feature type="region of interest" description="Disordered" evidence="4">
    <location>
        <begin position="336"/>
        <end position="356"/>
    </location>
</feature>
<evidence type="ECO:0000259" key="5">
    <source>
        <dbReference type="PROSITE" id="PS50102"/>
    </source>
</evidence>
<feature type="region of interest" description="Disordered" evidence="4">
    <location>
        <begin position="454"/>
        <end position="489"/>
    </location>
</feature>
<dbReference type="EMBL" id="FN653040">
    <property type="protein sequence ID" value="CBY19435.1"/>
    <property type="molecule type" value="Genomic_DNA"/>
</dbReference>
<feature type="region of interest" description="Disordered" evidence="4">
    <location>
        <begin position="59"/>
        <end position="171"/>
    </location>
</feature>
<dbReference type="PANTHER" id="PTHR48033:SF10">
    <property type="entry name" value="RNA-BINDING PROTEIN SQUID"/>
    <property type="match status" value="1"/>
</dbReference>
<dbReference type="Pfam" id="PF00076">
    <property type="entry name" value="RRM_1"/>
    <property type="match status" value="2"/>
</dbReference>
<dbReference type="SMART" id="SM00360">
    <property type="entry name" value="RRM"/>
    <property type="match status" value="2"/>
</dbReference>
<evidence type="ECO:0000256" key="4">
    <source>
        <dbReference type="SAM" id="MobiDB-lite"/>
    </source>
</evidence>
<feature type="compositionally biased region" description="Low complexity" evidence="4">
    <location>
        <begin position="454"/>
        <end position="468"/>
    </location>
</feature>
<dbReference type="InterPro" id="IPR012677">
    <property type="entry name" value="Nucleotide-bd_a/b_plait_sf"/>
</dbReference>
<dbReference type="PANTHER" id="PTHR48033">
    <property type="entry name" value="RNA-BINDING (RRM/RBD/RNP MOTIFS) FAMILY PROTEIN"/>
    <property type="match status" value="1"/>
</dbReference>
<feature type="compositionally biased region" description="Basic and acidic residues" evidence="4">
    <location>
        <begin position="17"/>
        <end position="33"/>
    </location>
</feature>
<feature type="domain" description="RRM" evidence="5">
    <location>
        <begin position="260"/>
        <end position="338"/>
    </location>
</feature>
<keyword evidence="2" id="KW-0539">Nucleus</keyword>
<comment type="subcellular location">
    <subcellularLocation>
        <location evidence="1">Nucleus</location>
    </subcellularLocation>
</comment>
<organism evidence="6 7">
    <name type="scientific">Oikopleura dioica</name>
    <name type="common">Tunicate</name>
    <dbReference type="NCBI Taxonomy" id="34765"/>
    <lineage>
        <taxon>Eukaryota</taxon>
        <taxon>Metazoa</taxon>
        <taxon>Chordata</taxon>
        <taxon>Tunicata</taxon>
        <taxon>Appendicularia</taxon>
        <taxon>Copelata</taxon>
        <taxon>Oikopleuridae</taxon>
        <taxon>Oikopleura</taxon>
    </lineage>
</organism>
<proteinExistence type="predicted"/>
<dbReference type="GO" id="GO:0000785">
    <property type="term" value="C:chromatin"/>
    <property type="evidence" value="ECO:0007669"/>
    <property type="project" value="TreeGrafter"/>
</dbReference>
<feature type="region of interest" description="Disordered" evidence="4">
    <location>
        <begin position="17"/>
        <end position="37"/>
    </location>
</feature>
<feature type="domain" description="RRM" evidence="5">
    <location>
        <begin position="176"/>
        <end position="260"/>
    </location>
</feature>
<sequence>MADQDAFKKALAEARAKAAKFREEGKLPPEDPNAKNIKHFVAPKGSQQIIAAGGQEYRDLGLGRRPGHLALEDSRPSWSGSGDGEGSGGYVGTSGAGPDYRDAAGSAQSRDGGGNDRDNSSRYNRDSYNGSFVGSGGNGPGGYSGGGRNQYDNDGGGRFGGGGGFNRDREDPDADYKIFVGGLDRTTTTERLQEYFSAYGPIKYCQVKVDPESGESRGFGFIVFESTHSVDNVIKNLPHSIDGKRVDAKRQHLKTKNGDDKLFCGGVPSDFSDGQLADFFTTYGMVDAVERPRDMSTGMPKGFAFITFKDPGIVAKIVTQRWLTLPNGARIECKAAVPQDKSKQNSGTQQSSYVSGYSDGYDPTAGVGYTGEDWQKTDWSKMAENDMFGAGQQQSGMAASNPAAFNMMAGMEGMSQKQMNKQMKKMMKQFNTMMEQMAGGDQNQMMQMMMMMGGMDPGSMDPNAADGTNPPPPPEESSGSAKRSRFTPY</sequence>
<evidence type="ECO:0000256" key="1">
    <source>
        <dbReference type="ARBA" id="ARBA00004123"/>
    </source>
</evidence>
<feature type="compositionally biased region" description="Gly residues" evidence="4">
    <location>
        <begin position="133"/>
        <end position="165"/>
    </location>
</feature>
<dbReference type="PROSITE" id="PS50102">
    <property type="entry name" value="RRM"/>
    <property type="match status" value="2"/>
</dbReference>
<dbReference type="Gene3D" id="3.30.70.330">
    <property type="match status" value="2"/>
</dbReference>